<feature type="region of interest" description="Disordered" evidence="1">
    <location>
        <begin position="1"/>
        <end position="37"/>
    </location>
</feature>
<comment type="caution">
    <text evidence="2">The sequence shown here is derived from an EMBL/GenBank/DDBJ whole genome shotgun (WGS) entry which is preliminary data.</text>
</comment>
<feature type="non-terminal residue" evidence="2">
    <location>
        <position position="1"/>
    </location>
</feature>
<feature type="non-terminal residue" evidence="2">
    <location>
        <position position="57"/>
    </location>
</feature>
<evidence type="ECO:0000313" key="3">
    <source>
        <dbReference type="Proteomes" id="UP000570595"/>
    </source>
</evidence>
<dbReference type="EMBL" id="JABAHT010002146">
    <property type="protein sequence ID" value="KAF4647793.1"/>
    <property type="molecule type" value="Genomic_DNA"/>
</dbReference>
<gene>
    <name evidence="2" type="ORF">FOZ61_003661</name>
</gene>
<proteinExistence type="predicted"/>
<sequence length="57" mass="6281">DCPRKKNGTTTNTAPTMADSDYYGQVQSGGDRPVRHTPLPRIYVNIRSVRCVATVDT</sequence>
<evidence type="ECO:0000256" key="1">
    <source>
        <dbReference type="SAM" id="MobiDB-lite"/>
    </source>
</evidence>
<protein>
    <submittedName>
        <fullName evidence="2">Uncharacterized protein</fullName>
    </submittedName>
</protein>
<dbReference type="Proteomes" id="UP000570595">
    <property type="component" value="Unassembled WGS sequence"/>
</dbReference>
<organism evidence="2 3">
    <name type="scientific">Perkinsus olseni</name>
    <name type="common">Perkinsus atlanticus</name>
    <dbReference type="NCBI Taxonomy" id="32597"/>
    <lineage>
        <taxon>Eukaryota</taxon>
        <taxon>Sar</taxon>
        <taxon>Alveolata</taxon>
        <taxon>Perkinsozoa</taxon>
        <taxon>Perkinsea</taxon>
        <taxon>Perkinsida</taxon>
        <taxon>Perkinsidae</taxon>
        <taxon>Perkinsus</taxon>
    </lineage>
</organism>
<reference evidence="2 3" key="1">
    <citation type="submission" date="2020-04" db="EMBL/GenBank/DDBJ databases">
        <title>Perkinsus olseni comparative genomics.</title>
        <authorList>
            <person name="Bogema D.R."/>
        </authorList>
    </citation>
    <scope>NUCLEOTIDE SEQUENCE [LARGE SCALE GENOMIC DNA]</scope>
    <source>
        <strain evidence="2">ATCC PRA-179</strain>
    </source>
</reference>
<dbReference type="AlphaFoldDB" id="A0A7J6KKH8"/>
<accession>A0A7J6KKH8</accession>
<name>A0A7J6KKH8_PEROL</name>
<evidence type="ECO:0000313" key="2">
    <source>
        <dbReference type="EMBL" id="KAF4647793.1"/>
    </source>
</evidence>